<evidence type="ECO:0000256" key="4">
    <source>
        <dbReference type="ARBA" id="ARBA00023136"/>
    </source>
</evidence>
<keyword evidence="5" id="KW-0874">Quinone</keyword>
<feature type="transmembrane region" description="Helical" evidence="5">
    <location>
        <begin position="152"/>
        <end position="173"/>
    </location>
</feature>
<dbReference type="NCBIfam" id="NF004741">
    <property type="entry name" value="PRK06076.1-2"/>
    <property type="match status" value="1"/>
</dbReference>
<comment type="catalytic activity">
    <reaction evidence="5">
        <text>a quinone + NADH + 5 H(+)(in) = a quinol + NAD(+) + 4 H(+)(out)</text>
        <dbReference type="Rhea" id="RHEA:57888"/>
        <dbReference type="ChEBI" id="CHEBI:15378"/>
        <dbReference type="ChEBI" id="CHEBI:24646"/>
        <dbReference type="ChEBI" id="CHEBI:57540"/>
        <dbReference type="ChEBI" id="CHEBI:57945"/>
        <dbReference type="ChEBI" id="CHEBI:132124"/>
    </reaction>
</comment>
<evidence type="ECO:0000313" key="8">
    <source>
        <dbReference type="Proteomes" id="UP000321934"/>
    </source>
</evidence>
<dbReference type="AlphaFoldDB" id="A0A5B8XBW3"/>
<evidence type="ECO:0000256" key="5">
    <source>
        <dbReference type="HAMAP-Rule" id="MF_01350"/>
    </source>
</evidence>
<dbReference type="Pfam" id="PF00146">
    <property type="entry name" value="NADHdh"/>
    <property type="match status" value="1"/>
</dbReference>
<dbReference type="PROSITE" id="PS00668">
    <property type="entry name" value="COMPLEX1_ND1_2"/>
    <property type="match status" value="1"/>
</dbReference>
<evidence type="ECO:0000313" key="7">
    <source>
        <dbReference type="EMBL" id="QED22842.1"/>
    </source>
</evidence>
<dbReference type="HAMAP" id="MF_01350">
    <property type="entry name" value="NDH1_NuoH"/>
    <property type="match status" value="1"/>
</dbReference>
<dbReference type="GO" id="GO:0009060">
    <property type="term" value="P:aerobic respiration"/>
    <property type="evidence" value="ECO:0007669"/>
    <property type="project" value="TreeGrafter"/>
</dbReference>
<reference evidence="7 8" key="1">
    <citation type="journal article" date="2019" name="ISME J.">
        <title>Deianiraea, an extracellular bacterium associated with the ciliate Paramecium, suggests an alternative scenario for the evolution of Rickettsiales.</title>
        <authorList>
            <person name="Castelli M."/>
            <person name="Sabaneyeva E."/>
            <person name="Lanzoni O."/>
            <person name="Lebedeva N."/>
            <person name="Floriano A.M."/>
            <person name="Gaiarsa S."/>
            <person name="Benken K."/>
            <person name="Modeo L."/>
            <person name="Bandi C."/>
            <person name="Potekhin A."/>
            <person name="Sassera D."/>
            <person name="Petroni G."/>
        </authorList>
    </citation>
    <scope>NUCLEOTIDE SEQUENCE [LARGE SCALE GENOMIC DNA]</scope>
    <source>
        <strain evidence="7">CyL4-1</strain>
    </source>
</reference>
<comment type="similarity">
    <text evidence="5 6">Belongs to the complex I subunit 1 family.</text>
</comment>
<keyword evidence="5 6" id="KW-0520">NAD</keyword>
<name>A0A5B8XBW3_9RICK</name>
<feature type="transmembrane region" description="Helical" evidence="5">
    <location>
        <begin position="179"/>
        <end position="199"/>
    </location>
</feature>
<keyword evidence="5" id="KW-0830">Ubiquinone</keyword>
<feature type="transmembrane region" description="Helical" evidence="5">
    <location>
        <begin position="6"/>
        <end position="30"/>
    </location>
</feature>
<dbReference type="PANTHER" id="PTHR11432">
    <property type="entry name" value="NADH DEHYDROGENASE SUBUNIT 1"/>
    <property type="match status" value="1"/>
</dbReference>
<protein>
    <recommendedName>
        <fullName evidence="5">NADH-quinone oxidoreductase subunit H</fullName>
        <ecNumber evidence="5">7.1.1.-</ecNumber>
    </recommendedName>
    <alternativeName>
        <fullName evidence="5">NADH dehydrogenase I subunit H</fullName>
    </alternativeName>
    <alternativeName>
        <fullName evidence="5">NDH-1 subunit H</fullName>
    </alternativeName>
</protein>
<gene>
    <name evidence="5" type="primary">nuoH</name>
    <name evidence="7" type="ORF">Deia_00028</name>
</gene>
<keyword evidence="2 5" id="KW-0812">Transmembrane</keyword>
<evidence type="ECO:0000256" key="3">
    <source>
        <dbReference type="ARBA" id="ARBA00022989"/>
    </source>
</evidence>
<keyword evidence="8" id="KW-1185">Reference proteome</keyword>
<dbReference type="OrthoDB" id="9803734at2"/>
<feature type="transmembrane region" description="Helical" evidence="5">
    <location>
        <begin position="236"/>
        <end position="256"/>
    </location>
</feature>
<organism evidence="7 8">
    <name type="scientific">Candidatus Deianiraea vastatrix</name>
    <dbReference type="NCBI Taxonomy" id="2163644"/>
    <lineage>
        <taxon>Bacteria</taxon>
        <taxon>Pseudomonadati</taxon>
        <taxon>Pseudomonadota</taxon>
        <taxon>Alphaproteobacteria</taxon>
        <taxon>Rickettsiales</taxon>
        <taxon>Candidatus Deianiraeaceae</taxon>
        <taxon>Candidatus Deianiraea</taxon>
    </lineage>
</organism>
<feature type="transmembrane region" description="Helical" evidence="5">
    <location>
        <begin position="300"/>
        <end position="322"/>
    </location>
</feature>
<keyword evidence="4 5" id="KW-0472">Membrane</keyword>
<dbReference type="InterPro" id="IPR018086">
    <property type="entry name" value="NADH_UbQ_OxRdtase_su1_CS"/>
</dbReference>
<comment type="subcellular location">
    <subcellularLocation>
        <location evidence="5 6">Cell membrane</location>
        <topology evidence="5 6">Multi-pass membrane protein</topology>
    </subcellularLocation>
    <subcellularLocation>
        <location evidence="1">Membrane</location>
        <topology evidence="1">Multi-pass membrane protein</topology>
    </subcellularLocation>
</comment>
<feature type="transmembrane region" description="Helical" evidence="5">
    <location>
        <begin position="268"/>
        <end position="288"/>
    </location>
</feature>
<dbReference type="InterPro" id="IPR001694">
    <property type="entry name" value="NADH_UbQ_OxRdtase_su1/FPO"/>
</dbReference>
<comment type="subunit">
    <text evidence="5">NDH-1 is composed of 14 different subunits. Subunits NuoA, H, J, K, L, M, N constitute the membrane sector of the complex.</text>
</comment>
<keyword evidence="5" id="KW-1003">Cell membrane</keyword>
<dbReference type="GO" id="GO:0016655">
    <property type="term" value="F:oxidoreductase activity, acting on NAD(P)H, quinone or similar compound as acceptor"/>
    <property type="evidence" value="ECO:0007669"/>
    <property type="project" value="UniProtKB-UniRule"/>
</dbReference>
<evidence type="ECO:0000256" key="6">
    <source>
        <dbReference type="RuleBase" id="RU000471"/>
    </source>
</evidence>
<dbReference type="EC" id="7.1.1.-" evidence="5"/>
<dbReference type="GO" id="GO:0005886">
    <property type="term" value="C:plasma membrane"/>
    <property type="evidence" value="ECO:0007669"/>
    <property type="project" value="UniProtKB-SubCell"/>
</dbReference>
<dbReference type="EMBL" id="CP029077">
    <property type="protein sequence ID" value="QED22842.1"/>
    <property type="molecule type" value="Genomic_DNA"/>
</dbReference>
<keyword evidence="3 5" id="KW-1133">Transmembrane helix</keyword>
<dbReference type="Proteomes" id="UP000321934">
    <property type="component" value="Chromosome"/>
</dbReference>
<evidence type="ECO:0000256" key="1">
    <source>
        <dbReference type="ARBA" id="ARBA00004141"/>
    </source>
</evidence>
<comment type="function">
    <text evidence="5">NDH-1 shuttles electrons from NADH, via FMN and iron-sulfur (Fe-S) centers, to quinones in the respiratory chain. The immediate electron acceptor for the enzyme in this species is believed to be ubiquinone. Couples the redox reaction to proton translocation (for every two electrons transferred, four hydrogen ions are translocated across the cytoplasmic membrane), and thus conserves the redox energy in a proton gradient. This subunit may bind ubiquinone.</text>
</comment>
<dbReference type="PANTHER" id="PTHR11432:SF3">
    <property type="entry name" value="NADH-UBIQUINONE OXIDOREDUCTASE CHAIN 1"/>
    <property type="match status" value="1"/>
</dbReference>
<feature type="transmembrane region" description="Helical" evidence="5">
    <location>
        <begin position="76"/>
        <end position="96"/>
    </location>
</feature>
<feature type="transmembrane region" description="Helical" evidence="5">
    <location>
        <begin position="108"/>
        <end position="131"/>
    </location>
</feature>
<dbReference type="NCBIfam" id="NF004745">
    <property type="entry name" value="PRK06076.1-6"/>
    <property type="match status" value="1"/>
</dbReference>
<dbReference type="GO" id="GO:0003954">
    <property type="term" value="F:NADH dehydrogenase activity"/>
    <property type="evidence" value="ECO:0007669"/>
    <property type="project" value="TreeGrafter"/>
</dbReference>
<accession>A0A5B8XBW3</accession>
<sequence length="323" mass="36413">MQEYSILLTIFQILCVILPVVIMVAFLVYAERKIIGAIQLRVGPSVVGPFGILQSFADAIKGMNKEVILPSNSDKFLFLFAPILTFSLALLGWSVIPFQNFVLANIDVGVSYLLAISAMGVYGIIIAGYASNSQYAFLGAIRSASQMISYEIAMGFCILCVLVLSESLNLTQIVNAQQNMWFCIPLFPVFIIFFISILAETNRHPFDLPEAESEIVSGYNIEYSSMPFVLFFLGEYANMILMSTFCTILFLGGWLAPFEVLSFIPGPIWFLLKVCFLLFMFILVRAALPRYRYDQLMKLSWKVFMPISFGYFVLVAIFKYFFA</sequence>
<proteinExistence type="inferred from homology"/>
<evidence type="ECO:0000256" key="2">
    <source>
        <dbReference type="ARBA" id="ARBA00022692"/>
    </source>
</evidence>
<keyword evidence="5" id="KW-1278">Translocase</keyword>
<dbReference type="GO" id="GO:0048038">
    <property type="term" value="F:quinone binding"/>
    <property type="evidence" value="ECO:0007669"/>
    <property type="project" value="UniProtKB-KW"/>
</dbReference>